<dbReference type="PANTHER" id="PTHR12143:SF39">
    <property type="entry name" value="SECRETED PROTEIN"/>
    <property type="match status" value="1"/>
</dbReference>
<feature type="domain" description="Glycosyl hydrolase family 92 N-terminal" evidence="3">
    <location>
        <begin position="33"/>
        <end position="251"/>
    </location>
</feature>
<dbReference type="EMBL" id="JAENIL010000009">
    <property type="protein sequence ID" value="MBK1876503.1"/>
    <property type="molecule type" value="Genomic_DNA"/>
</dbReference>
<dbReference type="Proteomes" id="UP000617628">
    <property type="component" value="Unassembled WGS sequence"/>
</dbReference>
<dbReference type="SUPFAM" id="SSF48208">
    <property type="entry name" value="Six-hairpin glycosidases"/>
    <property type="match status" value="1"/>
</dbReference>
<evidence type="ECO:0000313" key="5">
    <source>
        <dbReference type="Proteomes" id="UP000617628"/>
    </source>
</evidence>
<dbReference type="InterPro" id="IPR050883">
    <property type="entry name" value="PNGase"/>
</dbReference>
<dbReference type="Gene3D" id="1.20.1050.60">
    <property type="entry name" value="alpha-1,2-mannosidase"/>
    <property type="match status" value="1"/>
</dbReference>
<comment type="caution">
    <text evidence="4">The sequence shown here is derived from an EMBL/GenBank/DDBJ whole genome shotgun (WGS) entry which is preliminary data.</text>
</comment>
<dbReference type="Gene3D" id="3.30.2080.10">
    <property type="entry name" value="GH92 mannosidase domain"/>
    <property type="match status" value="1"/>
</dbReference>
<sequence>MKRILITVKCAAFALFASNLCGGTERVEPVDLVYPHLDTNHSRWFYFSSACRPFGLVNLSPDTEVDGAWGSGYRYKVENVKGFSHVHAWQLSGLSVMPISGQDDLGPILENHSSNFSHETEIVKPGYHFLSLDRYGIDVELTSSKRAGFHRYRFGSGNRPGVLFDLMGKLGPSEMIEGKIEQIGPRTLRGSVVNAPTIRRPKPATVFFHVAFDSDVSEATIVRSPDGYVEKALFLFADKDLESAQMKVGLSYTSEEGARRNLEAEVDHWDFDQLVSESRDEWNRLLGRIEVEGNTLEQRRRFYTDLWHALQGRRLISDIDGSYPDNTGDSFRIGKIPLGNDGTPLFGHYNSDSFWGAQWTLNTLWHLVYPEITEEFVNSLLLYYKDGGLMPRGPSGGNYTYVMTGASATPFVVSAWMKGIRGFDAKLAYEAMLKNHSPGGIMGKAGYEHDTQFGGGFSYYLENGYVPYPIPEGDFGFHQDGASLTHEYAYQDWTLAQLARELGFYSDAEALLERSKNYRNAFDRESGWMRPKSVDGVWREPFDPYQWEHGFNESNGAQHLWFVPHDPEGLAELLGGKEIAIERLGQQFEQAKKLGFTAGTSHAREKDPEWRRVPINYGNQPSIQTAFIFAELGRPDLSHFWSRQVVDRVYGGLNPGTGYNGDEDQGLMGTLAVLMKIGLFQLNGGTDTEAAYQIGSPIFDSIRIHLNERYYSGGTIEILANNNDSQNVFVESASWNDGELDKMFIPHRDLVSGGVLRLEMTSAVEK</sequence>
<dbReference type="Pfam" id="PF17678">
    <property type="entry name" value="Glyco_hydro_92N"/>
    <property type="match status" value="1"/>
</dbReference>
<evidence type="ECO:0000259" key="3">
    <source>
        <dbReference type="Pfam" id="PF17678"/>
    </source>
</evidence>
<evidence type="ECO:0000259" key="2">
    <source>
        <dbReference type="Pfam" id="PF07971"/>
    </source>
</evidence>
<accession>A0A934VQE8</accession>
<evidence type="ECO:0000256" key="1">
    <source>
        <dbReference type="SAM" id="SignalP"/>
    </source>
</evidence>
<feature type="signal peptide" evidence="1">
    <location>
        <begin position="1"/>
        <end position="17"/>
    </location>
</feature>
<organism evidence="4 5">
    <name type="scientific">Pelagicoccus mobilis</name>
    <dbReference type="NCBI Taxonomy" id="415221"/>
    <lineage>
        <taxon>Bacteria</taxon>
        <taxon>Pseudomonadati</taxon>
        <taxon>Verrucomicrobiota</taxon>
        <taxon>Opitutia</taxon>
        <taxon>Puniceicoccales</taxon>
        <taxon>Pelagicoccaceae</taxon>
        <taxon>Pelagicoccus</taxon>
    </lineage>
</organism>
<gene>
    <name evidence="4" type="ORF">JIN87_06450</name>
</gene>
<dbReference type="GO" id="GO:0030246">
    <property type="term" value="F:carbohydrate binding"/>
    <property type="evidence" value="ECO:0007669"/>
    <property type="project" value="InterPro"/>
</dbReference>
<evidence type="ECO:0000313" key="4">
    <source>
        <dbReference type="EMBL" id="MBK1876503.1"/>
    </source>
</evidence>
<name>A0A934VQE8_9BACT</name>
<feature type="chain" id="PRO_5038016495" evidence="1">
    <location>
        <begin position="18"/>
        <end position="766"/>
    </location>
</feature>
<keyword evidence="4" id="KW-0326">Glycosidase</keyword>
<dbReference type="GO" id="GO:0016798">
    <property type="term" value="F:hydrolase activity, acting on glycosyl bonds"/>
    <property type="evidence" value="ECO:0007669"/>
    <property type="project" value="UniProtKB-KW"/>
</dbReference>
<dbReference type="InterPro" id="IPR012939">
    <property type="entry name" value="Glyco_hydro_92"/>
</dbReference>
<dbReference type="Pfam" id="PF07971">
    <property type="entry name" value="Glyco_hydro_92"/>
    <property type="match status" value="1"/>
</dbReference>
<dbReference type="GO" id="GO:0005829">
    <property type="term" value="C:cytosol"/>
    <property type="evidence" value="ECO:0007669"/>
    <property type="project" value="TreeGrafter"/>
</dbReference>
<dbReference type="GO" id="GO:0005975">
    <property type="term" value="P:carbohydrate metabolic process"/>
    <property type="evidence" value="ECO:0007669"/>
    <property type="project" value="InterPro"/>
</dbReference>
<dbReference type="InterPro" id="IPR008928">
    <property type="entry name" value="6-hairpin_glycosidase_sf"/>
</dbReference>
<keyword evidence="5" id="KW-1185">Reference proteome</keyword>
<proteinExistence type="predicted"/>
<dbReference type="NCBIfam" id="TIGR01180">
    <property type="entry name" value="aman2_put"/>
    <property type="match status" value="1"/>
</dbReference>
<dbReference type="Gene3D" id="1.20.1610.10">
    <property type="entry name" value="alpha-1,2-mannosidases domains"/>
    <property type="match status" value="1"/>
</dbReference>
<protein>
    <submittedName>
        <fullName evidence="4">GH92 family glycosyl hydrolase</fullName>
        <ecNumber evidence="4">3.2.1.-</ecNumber>
    </submittedName>
</protein>
<dbReference type="GO" id="GO:0000224">
    <property type="term" value="F:peptide-N4-(N-acetyl-beta-glucosaminyl)asparagine amidase activity"/>
    <property type="evidence" value="ECO:0007669"/>
    <property type="project" value="TreeGrafter"/>
</dbReference>
<dbReference type="GO" id="GO:0006516">
    <property type="term" value="P:glycoprotein catabolic process"/>
    <property type="evidence" value="ECO:0007669"/>
    <property type="project" value="TreeGrafter"/>
</dbReference>
<dbReference type="InterPro" id="IPR014718">
    <property type="entry name" value="GH-type_carb-bd"/>
</dbReference>
<reference evidence="4" key="1">
    <citation type="submission" date="2021-01" db="EMBL/GenBank/DDBJ databases">
        <title>Modified the classification status of verrucomicrobia.</title>
        <authorList>
            <person name="Feng X."/>
        </authorList>
    </citation>
    <scope>NUCLEOTIDE SEQUENCE</scope>
    <source>
        <strain evidence="4">KCTC 13126</strain>
    </source>
</reference>
<dbReference type="RefSeq" id="WP_200354720.1">
    <property type="nucleotide sequence ID" value="NZ_JAENIL010000009.1"/>
</dbReference>
<keyword evidence="4" id="KW-0378">Hydrolase</keyword>
<dbReference type="InterPro" id="IPR041371">
    <property type="entry name" value="GH92_N"/>
</dbReference>
<dbReference type="PANTHER" id="PTHR12143">
    <property type="entry name" value="PEPTIDE N-GLYCANASE PNGASE -RELATED"/>
    <property type="match status" value="1"/>
</dbReference>
<feature type="domain" description="Glycosyl hydrolase family 92" evidence="2">
    <location>
        <begin position="257"/>
        <end position="761"/>
    </location>
</feature>
<dbReference type="Gene3D" id="2.70.98.10">
    <property type="match status" value="1"/>
</dbReference>
<dbReference type="InterPro" id="IPR005887">
    <property type="entry name" value="GH92_a_mannosidase_put"/>
</dbReference>
<dbReference type="EC" id="3.2.1.-" evidence="4"/>
<dbReference type="AlphaFoldDB" id="A0A934VQE8"/>
<keyword evidence="1" id="KW-0732">Signal</keyword>